<evidence type="ECO:0000256" key="3">
    <source>
        <dbReference type="ARBA" id="ARBA00023125"/>
    </source>
</evidence>
<reference evidence="7" key="1">
    <citation type="submission" date="2021-11" db="EMBL/GenBank/DDBJ databases">
        <title>The complete genome of Massilia sp sp. G4R7.</title>
        <authorList>
            <person name="Liu L."/>
            <person name="Yue J."/>
            <person name="Yuan J."/>
            <person name="Yang F."/>
            <person name="Li L."/>
        </authorList>
    </citation>
    <scope>NUCLEOTIDE SEQUENCE</scope>
    <source>
        <strain evidence="7">G4R7</strain>
    </source>
</reference>
<feature type="DNA-binding region" description="H-T-H motif" evidence="5">
    <location>
        <begin position="31"/>
        <end position="50"/>
    </location>
</feature>
<dbReference type="EMBL" id="JAJNOC010000012">
    <property type="protein sequence ID" value="MCD2519336.1"/>
    <property type="molecule type" value="Genomic_DNA"/>
</dbReference>
<dbReference type="PANTHER" id="PTHR30055:SF224">
    <property type="entry name" value="TRANSCRIPTIONAL REGULATOR TETR FAMILY"/>
    <property type="match status" value="1"/>
</dbReference>
<dbReference type="SUPFAM" id="SSF46689">
    <property type="entry name" value="Homeodomain-like"/>
    <property type="match status" value="1"/>
</dbReference>
<dbReference type="PROSITE" id="PS50977">
    <property type="entry name" value="HTH_TETR_2"/>
    <property type="match status" value="1"/>
</dbReference>
<protein>
    <submittedName>
        <fullName evidence="7">TetR/AcrR family transcriptional regulator</fullName>
    </submittedName>
</protein>
<name>A0ABS8QC58_9BURK</name>
<sequence>MNAPRLTDLKRKAIVQAAAAEFRANGFEATSMDRIAAVAEVSKRTVYNHFPSKEELFAETIVQLFEASAAQQELAYRSDVGLREQLTELVRLKMRTLEQRDFLDLARVAISEAIHAPERALPVFARLNEREEGVTTWIRAAQADGKLKPGDPAFAATMLQGQVKAFAFWPQVAMGAAPLGPEQQEAVVEAAVSMFLSYFGAAQ</sequence>
<keyword evidence="4" id="KW-0804">Transcription</keyword>
<comment type="caution">
    <text evidence="7">The sequence shown here is derived from an EMBL/GenBank/DDBJ whole genome shotgun (WGS) entry which is preliminary data.</text>
</comment>
<keyword evidence="1" id="KW-0678">Repressor</keyword>
<dbReference type="Pfam" id="PF14246">
    <property type="entry name" value="TetR_C_7"/>
    <property type="match status" value="1"/>
</dbReference>
<dbReference type="PROSITE" id="PS01081">
    <property type="entry name" value="HTH_TETR_1"/>
    <property type="match status" value="1"/>
</dbReference>
<keyword evidence="2" id="KW-0805">Transcription regulation</keyword>
<dbReference type="InterPro" id="IPR050109">
    <property type="entry name" value="HTH-type_TetR-like_transc_reg"/>
</dbReference>
<evidence type="ECO:0000313" key="7">
    <source>
        <dbReference type="EMBL" id="MCD2519336.1"/>
    </source>
</evidence>
<dbReference type="RefSeq" id="WP_231060607.1">
    <property type="nucleotide sequence ID" value="NZ_JAJNOC010000012.1"/>
</dbReference>
<dbReference type="InterPro" id="IPR023772">
    <property type="entry name" value="DNA-bd_HTH_TetR-type_CS"/>
</dbReference>
<dbReference type="Gene3D" id="1.10.357.10">
    <property type="entry name" value="Tetracycline Repressor, domain 2"/>
    <property type="match status" value="1"/>
</dbReference>
<evidence type="ECO:0000256" key="1">
    <source>
        <dbReference type="ARBA" id="ARBA00022491"/>
    </source>
</evidence>
<dbReference type="SUPFAM" id="SSF48498">
    <property type="entry name" value="Tetracyclin repressor-like, C-terminal domain"/>
    <property type="match status" value="1"/>
</dbReference>
<evidence type="ECO:0000313" key="8">
    <source>
        <dbReference type="Proteomes" id="UP001179361"/>
    </source>
</evidence>
<evidence type="ECO:0000256" key="4">
    <source>
        <dbReference type="ARBA" id="ARBA00023163"/>
    </source>
</evidence>
<accession>A0ABS8QC58</accession>
<keyword evidence="8" id="KW-1185">Reference proteome</keyword>
<dbReference type="PANTHER" id="PTHR30055">
    <property type="entry name" value="HTH-TYPE TRANSCRIPTIONAL REGULATOR RUTR"/>
    <property type="match status" value="1"/>
</dbReference>
<dbReference type="Proteomes" id="UP001179361">
    <property type="component" value="Unassembled WGS sequence"/>
</dbReference>
<evidence type="ECO:0000256" key="5">
    <source>
        <dbReference type="PROSITE-ProRule" id="PRU00335"/>
    </source>
</evidence>
<gene>
    <name evidence="7" type="ORF">LQ564_23830</name>
</gene>
<feature type="domain" description="HTH tetR-type" evidence="6">
    <location>
        <begin position="8"/>
        <end position="68"/>
    </location>
</feature>
<evidence type="ECO:0000256" key="2">
    <source>
        <dbReference type="ARBA" id="ARBA00023015"/>
    </source>
</evidence>
<dbReference type="Gene3D" id="1.10.10.60">
    <property type="entry name" value="Homeodomain-like"/>
    <property type="match status" value="1"/>
</dbReference>
<dbReference type="InterPro" id="IPR001647">
    <property type="entry name" value="HTH_TetR"/>
</dbReference>
<dbReference type="PRINTS" id="PR00455">
    <property type="entry name" value="HTHTETR"/>
</dbReference>
<evidence type="ECO:0000259" key="6">
    <source>
        <dbReference type="PROSITE" id="PS50977"/>
    </source>
</evidence>
<dbReference type="InterPro" id="IPR039536">
    <property type="entry name" value="TetR_C_Proteobacteria"/>
</dbReference>
<dbReference type="InterPro" id="IPR009057">
    <property type="entry name" value="Homeodomain-like_sf"/>
</dbReference>
<keyword evidence="3 5" id="KW-0238">DNA-binding</keyword>
<proteinExistence type="predicted"/>
<dbReference type="Pfam" id="PF00440">
    <property type="entry name" value="TetR_N"/>
    <property type="match status" value="1"/>
</dbReference>
<organism evidence="7 8">
    <name type="scientific">Massilia phyllostachyos</name>
    <dbReference type="NCBI Taxonomy" id="2898585"/>
    <lineage>
        <taxon>Bacteria</taxon>
        <taxon>Pseudomonadati</taxon>
        <taxon>Pseudomonadota</taxon>
        <taxon>Betaproteobacteria</taxon>
        <taxon>Burkholderiales</taxon>
        <taxon>Oxalobacteraceae</taxon>
        <taxon>Telluria group</taxon>
        <taxon>Massilia</taxon>
    </lineage>
</organism>
<dbReference type="InterPro" id="IPR036271">
    <property type="entry name" value="Tet_transcr_reg_TetR-rel_C_sf"/>
</dbReference>